<dbReference type="PANTHER" id="PTHR11003:SF10">
    <property type="entry name" value="POTASSIUM CHANNEL DOMAIN-CONTAINING PROTEIN"/>
    <property type="match status" value="1"/>
</dbReference>
<evidence type="ECO:0000256" key="6">
    <source>
        <dbReference type="ARBA" id="ARBA00023136"/>
    </source>
</evidence>
<evidence type="ECO:0000313" key="13">
    <source>
        <dbReference type="Proteomes" id="UP000198287"/>
    </source>
</evidence>
<reference evidence="12 13" key="1">
    <citation type="submission" date="2015-12" db="EMBL/GenBank/DDBJ databases">
        <title>The genome of Folsomia candida.</title>
        <authorList>
            <person name="Faddeeva A."/>
            <person name="Derks M.F."/>
            <person name="Anvar Y."/>
            <person name="Smit S."/>
            <person name="Van Straalen N."/>
            <person name="Roelofs D."/>
        </authorList>
    </citation>
    <scope>NUCLEOTIDE SEQUENCE [LARGE SCALE GENOMIC DNA]</scope>
    <source>
        <strain evidence="12 13">VU population</strain>
        <tissue evidence="12">Whole body</tissue>
    </source>
</reference>
<evidence type="ECO:0000256" key="10">
    <source>
        <dbReference type="SAM" id="Phobius"/>
    </source>
</evidence>
<evidence type="ECO:0000256" key="5">
    <source>
        <dbReference type="ARBA" id="ARBA00023065"/>
    </source>
</evidence>
<dbReference type="SUPFAM" id="SSF81324">
    <property type="entry name" value="Voltage-gated potassium channels"/>
    <property type="match status" value="2"/>
</dbReference>
<protein>
    <submittedName>
        <fullName evidence="12">Potassium channel subfamily K member 13</fullName>
    </submittedName>
</protein>
<keyword evidence="4 10" id="KW-1133">Transmembrane helix</keyword>
<dbReference type="Proteomes" id="UP000198287">
    <property type="component" value="Unassembled WGS sequence"/>
</dbReference>
<sequence>MATTLLSPPPPHSVYKGGKKETYEFTSQFASNVWLGNPLNYPSFIICFQRTSDTVGRTFLQSLEPMAPLPLQNPDVTKNRQGGICHFLNLQEDNVRFILLAIFLYVYLAMGAFIFQACEESGENKTRRDFQDLYDEFVRNFTRCYYPTPSKDTMGLQVTKDNKYTFGGGVDIGANTTLLTSVDDVKSVDSEESSSRSEPYRITLDGLHELLFAYGNATQAGMVWKRKRWDWVGSFHFAWTIVSTIGYGATTPSTLLGKLLIIPYGFVGCAGGLLFFNLFLERIITFLATCMRSYRLKRQKRRPCIDNDNAIDEKPDPPNAAAAAGPAIAITVVAAHRGASPSRSSTGEESIVEQPDWKPSVYWVMLCLFAMSVTVICASGTLFQQMEGWTFGESVYFSFISYSTIGLGDYVSLQQQSYGSMEMLYRIVAFVLMIFGCCCIYSLLNVTSIVIKQFLNYIIKQMDYCGECCCCTYCRCSAAKVRRRMSSKRRRPNRSLRNIRNGVGNSSNRCQVSVLNKSHAARAFTLGRHHPYNIPESPDYDCNEKEEGGHGGLNSSRFDLDERRCSGENMISIRGELSNKVSLAVMQKRLYETAQMSRHSSAYDYPGFSATSVGPLAIVTEKLGDNPV</sequence>
<dbReference type="GO" id="GO:0022841">
    <property type="term" value="F:potassium ion leak channel activity"/>
    <property type="evidence" value="ECO:0007669"/>
    <property type="project" value="TreeGrafter"/>
</dbReference>
<feature type="transmembrane region" description="Helical" evidence="10">
    <location>
        <begin position="361"/>
        <end position="383"/>
    </location>
</feature>
<feature type="transmembrane region" description="Helical" evidence="10">
    <location>
        <begin position="424"/>
        <end position="444"/>
    </location>
</feature>
<dbReference type="GO" id="GO:0015271">
    <property type="term" value="F:outward rectifier potassium channel activity"/>
    <property type="evidence" value="ECO:0007669"/>
    <property type="project" value="TreeGrafter"/>
</dbReference>
<dbReference type="Pfam" id="PF07885">
    <property type="entry name" value="Ion_trans_2"/>
    <property type="match status" value="2"/>
</dbReference>
<dbReference type="STRING" id="158441.A0A226ET08"/>
<keyword evidence="6 10" id="KW-0472">Membrane</keyword>
<dbReference type="InterPro" id="IPR013099">
    <property type="entry name" value="K_chnl_dom"/>
</dbReference>
<keyword evidence="13" id="KW-1185">Reference proteome</keyword>
<gene>
    <name evidence="12" type="ORF">Fcan01_05676</name>
</gene>
<organism evidence="12 13">
    <name type="scientific">Folsomia candida</name>
    <name type="common">Springtail</name>
    <dbReference type="NCBI Taxonomy" id="158441"/>
    <lineage>
        <taxon>Eukaryota</taxon>
        <taxon>Metazoa</taxon>
        <taxon>Ecdysozoa</taxon>
        <taxon>Arthropoda</taxon>
        <taxon>Hexapoda</taxon>
        <taxon>Collembola</taxon>
        <taxon>Entomobryomorpha</taxon>
        <taxon>Isotomoidea</taxon>
        <taxon>Isotomidae</taxon>
        <taxon>Proisotominae</taxon>
        <taxon>Folsomia</taxon>
    </lineage>
</organism>
<evidence type="ECO:0000259" key="11">
    <source>
        <dbReference type="Pfam" id="PF07885"/>
    </source>
</evidence>
<proteinExistence type="inferred from homology"/>
<evidence type="ECO:0000313" key="12">
    <source>
        <dbReference type="EMBL" id="OXA60649.1"/>
    </source>
</evidence>
<comment type="similarity">
    <text evidence="8">Belongs to the two pore domain potassium channel (TC 1.A.1.8) family.</text>
</comment>
<accession>A0A226ET08</accession>
<dbReference type="InterPro" id="IPR003280">
    <property type="entry name" value="2pore_dom_K_chnl"/>
</dbReference>
<evidence type="ECO:0000256" key="9">
    <source>
        <dbReference type="SAM" id="MobiDB-lite"/>
    </source>
</evidence>
<evidence type="ECO:0000256" key="2">
    <source>
        <dbReference type="ARBA" id="ARBA00022448"/>
    </source>
</evidence>
<dbReference type="AlphaFoldDB" id="A0A226ET08"/>
<comment type="caution">
    <text evidence="12">The sequence shown here is derived from an EMBL/GenBank/DDBJ whole genome shotgun (WGS) entry which is preliminary data.</text>
</comment>
<feature type="domain" description="Potassium channel" evidence="11">
    <location>
        <begin position="373"/>
        <end position="451"/>
    </location>
</feature>
<dbReference type="PRINTS" id="PR01333">
    <property type="entry name" value="2POREKCHANEL"/>
</dbReference>
<evidence type="ECO:0000256" key="7">
    <source>
        <dbReference type="ARBA" id="ARBA00023303"/>
    </source>
</evidence>
<comment type="subcellular location">
    <subcellularLocation>
        <location evidence="1">Membrane</location>
        <topology evidence="1">Multi-pass membrane protein</topology>
    </subcellularLocation>
</comment>
<dbReference type="PANTHER" id="PTHR11003">
    <property type="entry name" value="POTASSIUM CHANNEL, SUBFAMILY K"/>
    <property type="match status" value="1"/>
</dbReference>
<feature type="transmembrane region" description="Helical" evidence="10">
    <location>
        <begin position="231"/>
        <end position="249"/>
    </location>
</feature>
<keyword evidence="5 8" id="KW-0406">Ion transport</keyword>
<dbReference type="GO" id="GO:0030322">
    <property type="term" value="P:stabilization of membrane potential"/>
    <property type="evidence" value="ECO:0007669"/>
    <property type="project" value="TreeGrafter"/>
</dbReference>
<dbReference type="OrthoDB" id="297496at2759"/>
<evidence type="ECO:0000256" key="8">
    <source>
        <dbReference type="RuleBase" id="RU003857"/>
    </source>
</evidence>
<name>A0A226ET08_FOLCA</name>
<dbReference type="GO" id="GO:0005886">
    <property type="term" value="C:plasma membrane"/>
    <property type="evidence" value="ECO:0007669"/>
    <property type="project" value="TreeGrafter"/>
</dbReference>
<feature type="region of interest" description="Disordered" evidence="9">
    <location>
        <begin position="487"/>
        <end position="508"/>
    </location>
</feature>
<feature type="transmembrane region" description="Helical" evidence="10">
    <location>
        <begin position="97"/>
        <end position="118"/>
    </location>
</feature>
<dbReference type="EMBL" id="LNIX01000002">
    <property type="protein sequence ID" value="OXA60649.1"/>
    <property type="molecule type" value="Genomic_DNA"/>
</dbReference>
<evidence type="ECO:0000256" key="4">
    <source>
        <dbReference type="ARBA" id="ARBA00022989"/>
    </source>
</evidence>
<evidence type="ECO:0000256" key="1">
    <source>
        <dbReference type="ARBA" id="ARBA00004141"/>
    </source>
</evidence>
<keyword evidence="2 8" id="KW-0813">Transport</keyword>
<keyword evidence="7 8" id="KW-0407">Ion channel</keyword>
<keyword evidence="3 8" id="KW-0812">Transmembrane</keyword>
<dbReference type="Gene3D" id="1.10.287.70">
    <property type="match status" value="1"/>
</dbReference>
<feature type="domain" description="Potassium channel" evidence="11">
    <location>
        <begin position="226"/>
        <end position="283"/>
    </location>
</feature>
<evidence type="ECO:0000256" key="3">
    <source>
        <dbReference type="ARBA" id="ARBA00022692"/>
    </source>
</evidence>
<feature type="transmembrane region" description="Helical" evidence="10">
    <location>
        <begin position="261"/>
        <end position="291"/>
    </location>
</feature>